<keyword evidence="2" id="KW-1185">Reference proteome</keyword>
<reference evidence="1 2" key="1">
    <citation type="submission" date="2014-06" db="EMBL/GenBank/DDBJ databases">
        <title>Evolutionary Origins and Diversification of the Mycorrhizal Mutualists.</title>
        <authorList>
            <consortium name="DOE Joint Genome Institute"/>
            <consortium name="Mycorrhizal Genomics Consortium"/>
            <person name="Kohler A."/>
            <person name="Kuo A."/>
            <person name="Nagy L.G."/>
            <person name="Floudas D."/>
            <person name="Copeland A."/>
            <person name="Barry K.W."/>
            <person name="Cichocki N."/>
            <person name="Veneault-Fourrey C."/>
            <person name="LaButti K."/>
            <person name="Lindquist E.A."/>
            <person name="Lipzen A."/>
            <person name="Lundell T."/>
            <person name="Morin E."/>
            <person name="Murat C."/>
            <person name="Riley R."/>
            <person name="Ohm R."/>
            <person name="Sun H."/>
            <person name="Tunlid A."/>
            <person name="Henrissat B."/>
            <person name="Grigoriev I.V."/>
            <person name="Hibbett D.S."/>
            <person name="Martin F."/>
        </authorList>
    </citation>
    <scope>NUCLEOTIDE SEQUENCE [LARGE SCALE GENOMIC DNA]</scope>
    <source>
        <strain evidence="1 2">SS14</strain>
    </source>
</reference>
<dbReference type="HOGENOM" id="CLU_2238326_0_0_1"/>
<protein>
    <submittedName>
        <fullName evidence="1">Uncharacterized protein</fullName>
    </submittedName>
</protein>
<gene>
    <name evidence="1" type="ORF">M422DRAFT_32625</name>
</gene>
<dbReference type="Proteomes" id="UP000054279">
    <property type="component" value="Unassembled WGS sequence"/>
</dbReference>
<accession>A0A0C9U8M9</accession>
<dbReference type="AlphaFoldDB" id="A0A0C9U8M9"/>
<organism evidence="1 2">
    <name type="scientific">Sphaerobolus stellatus (strain SS14)</name>
    <dbReference type="NCBI Taxonomy" id="990650"/>
    <lineage>
        <taxon>Eukaryota</taxon>
        <taxon>Fungi</taxon>
        <taxon>Dikarya</taxon>
        <taxon>Basidiomycota</taxon>
        <taxon>Agaricomycotina</taxon>
        <taxon>Agaricomycetes</taxon>
        <taxon>Phallomycetidae</taxon>
        <taxon>Geastrales</taxon>
        <taxon>Sphaerobolaceae</taxon>
        <taxon>Sphaerobolus</taxon>
    </lineage>
</organism>
<dbReference type="EMBL" id="KN837152">
    <property type="protein sequence ID" value="KIJ39378.1"/>
    <property type="molecule type" value="Genomic_DNA"/>
</dbReference>
<evidence type="ECO:0000313" key="1">
    <source>
        <dbReference type="EMBL" id="KIJ39378.1"/>
    </source>
</evidence>
<proteinExistence type="predicted"/>
<name>A0A0C9U8M9_SPHS4</name>
<sequence length="105" mass="11928">MEDWGYNCAEEEEGVADCKEPKRMGNMDLMSVRTGLLDDYFGYADHTACGINTQSSHPHLKPCKEHDRARHLTQHKGIRKPAWVYLEQPKHANAAEADECGQKKT</sequence>
<evidence type="ECO:0000313" key="2">
    <source>
        <dbReference type="Proteomes" id="UP000054279"/>
    </source>
</evidence>